<protein>
    <submittedName>
        <fullName evidence="1">Uncharacterized protein</fullName>
    </submittedName>
</protein>
<dbReference type="AlphaFoldDB" id="A0AAV2KZ62"/>
<name>A0AAV2KZ62_KNICA</name>
<organism evidence="1 2">
    <name type="scientific">Knipowitschia caucasica</name>
    <name type="common">Caucasian dwarf goby</name>
    <name type="synonym">Pomatoschistus caucasicus</name>
    <dbReference type="NCBI Taxonomy" id="637954"/>
    <lineage>
        <taxon>Eukaryota</taxon>
        <taxon>Metazoa</taxon>
        <taxon>Chordata</taxon>
        <taxon>Craniata</taxon>
        <taxon>Vertebrata</taxon>
        <taxon>Euteleostomi</taxon>
        <taxon>Actinopterygii</taxon>
        <taxon>Neopterygii</taxon>
        <taxon>Teleostei</taxon>
        <taxon>Neoteleostei</taxon>
        <taxon>Acanthomorphata</taxon>
        <taxon>Gobiaria</taxon>
        <taxon>Gobiiformes</taxon>
        <taxon>Gobioidei</taxon>
        <taxon>Gobiidae</taxon>
        <taxon>Gobiinae</taxon>
        <taxon>Knipowitschia</taxon>
    </lineage>
</organism>
<accession>A0AAV2KZ62</accession>
<reference evidence="1 2" key="1">
    <citation type="submission" date="2024-04" db="EMBL/GenBank/DDBJ databases">
        <authorList>
            <person name="Waldvogel A.-M."/>
            <person name="Schoenle A."/>
        </authorList>
    </citation>
    <scope>NUCLEOTIDE SEQUENCE [LARGE SCALE GENOMIC DNA]</scope>
</reference>
<dbReference type="EMBL" id="OZ035824">
    <property type="protein sequence ID" value="CAL1593993.1"/>
    <property type="molecule type" value="Genomic_DNA"/>
</dbReference>
<gene>
    <name evidence="1" type="ORF">KC01_LOCUS22995</name>
</gene>
<evidence type="ECO:0000313" key="1">
    <source>
        <dbReference type="EMBL" id="CAL1593993.1"/>
    </source>
</evidence>
<dbReference type="Proteomes" id="UP001497482">
    <property type="component" value="Chromosome 2"/>
</dbReference>
<sequence length="81" mass="8179">MSLAGGRRVEGGGVWRVSWVEEVQIGGGGAAVGAPGNVGVDVAFSCRGSGCCGGDVVMMWGRPGNVGVDVVLMWGSGRRWG</sequence>
<proteinExistence type="predicted"/>
<evidence type="ECO:0000313" key="2">
    <source>
        <dbReference type="Proteomes" id="UP001497482"/>
    </source>
</evidence>
<keyword evidence="2" id="KW-1185">Reference proteome</keyword>